<keyword evidence="3" id="KW-0560">Oxidoreductase</keyword>
<organism evidence="4">
    <name type="scientific">Fusobacterium nucleatum</name>
    <dbReference type="NCBI Taxonomy" id="851"/>
    <lineage>
        <taxon>Bacteria</taxon>
        <taxon>Fusobacteriati</taxon>
        <taxon>Fusobacteriota</taxon>
        <taxon>Fusobacteriia</taxon>
        <taxon>Fusobacteriales</taxon>
        <taxon>Fusobacteriaceae</taxon>
        <taxon>Fusobacterium</taxon>
    </lineage>
</organism>
<evidence type="ECO:0000256" key="1">
    <source>
        <dbReference type="ARBA" id="ARBA00004953"/>
    </source>
</evidence>
<dbReference type="NCBIfam" id="TIGR00715">
    <property type="entry name" value="precor6x_red"/>
    <property type="match status" value="1"/>
</dbReference>
<comment type="caution">
    <text evidence="4">The sequence shown here is derived from an EMBL/GenBank/DDBJ whole genome shotgun (WGS) entry which is preliminary data.</text>
</comment>
<dbReference type="PROSITE" id="PS51014">
    <property type="entry name" value="COBK_CBIJ"/>
    <property type="match status" value="1"/>
</dbReference>
<evidence type="ECO:0000313" key="4">
    <source>
        <dbReference type="EMBL" id="PZA03932.1"/>
    </source>
</evidence>
<dbReference type="InterPro" id="IPR003723">
    <property type="entry name" value="Precorrin-6x_reduct"/>
</dbReference>
<dbReference type="Pfam" id="PF02571">
    <property type="entry name" value="CbiJ"/>
    <property type="match status" value="1"/>
</dbReference>
<evidence type="ECO:0000256" key="2">
    <source>
        <dbReference type="ARBA" id="ARBA00022573"/>
    </source>
</evidence>
<protein>
    <submittedName>
        <fullName evidence="4">Precorrin-6A reductase</fullName>
    </submittedName>
</protein>
<sequence length="266" mass="31242">MKRKVIGENNKRYRKKDIMIWVIGGTKDSRDFLEKFVKYSDNIIVSTATEYGAKLIENLPVKTSSEKMDKEAMLKFVEDNKIRKVIDISHPYAFEVSKNAMEVAEEKNIEYFRFEREKVDILPKKYKNFEEIKDLIDYVEKLDGNILVTLGSNNVPLFKDLKNLSNIYFRILSRWDMVKRCEDNNILPKNIIAMQGPFTENMNIAMMEQFNIKYLITKKAGDTGGEREKVSACDKLDVEIIYLEKKEIIYKNCYKDIDILIKNLVQ</sequence>
<reference evidence="4" key="1">
    <citation type="submission" date="2018-06" db="EMBL/GenBank/DDBJ databases">
        <title>Sequence of the Fusobacterium nucleatum str. 12230 genome.</title>
        <authorList>
            <person name="Navarre W."/>
        </authorList>
    </citation>
    <scope>NUCLEOTIDE SEQUENCE [LARGE SCALE GENOMIC DNA]</scope>
    <source>
        <strain evidence="4">12230</strain>
    </source>
</reference>
<name>A0A323TTQ2_FUSNU</name>
<dbReference type="PANTHER" id="PTHR36925">
    <property type="entry name" value="COBALT-PRECORRIN-6A REDUCTASE"/>
    <property type="match status" value="1"/>
</dbReference>
<dbReference type="EMBL" id="QKOC01000013">
    <property type="protein sequence ID" value="PZA03932.1"/>
    <property type="molecule type" value="Genomic_DNA"/>
</dbReference>
<dbReference type="GO" id="GO:0016994">
    <property type="term" value="F:precorrin-6A reductase activity"/>
    <property type="evidence" value="ECO:0007669"/>
    <property type="project" value="InterPro"/>
</dbReference>
<accession>A0A323TTQ2</accession>
<dbReference type="PANTHER" id="PTHR36925:SF1">
    <property type="entry name" value="COBALT-PRECORRIN-6A REDUCTASE"/>
    <property type="match status" value="1"/>
</dbReference>
<evidence type="ECO:0000256" key="3">
    <source>
        <dbReference type="ARBA" id="ARBA00023002"/>
    </source>
</evidence>
<dbReference type="GO" id="GO:0009236">
    <property type="term" value="P:cobalamin biosynthetic process"/>
    <property type="evidence" value="ECO:0007669"/>
    <property type="project" value="UniProtKB-UniPathway"/>
</dbReference>
<comment type="pathway">
    <text evidence="1">Cofactor biosynthesis; adenosylcobalamin biosynthesis.</text>
</comment>
<dbReference type="AlphaFoldDB" id="A0A323TTQ2"/>
<dbReference type="UniPathway" id="UPA00148"/>
<gene>
    <name evidence="4" type="primary">cobK</name>
    <name evidence="4" type="ORF">DNF10_09345</name>
</gene>
<keyword evidence="2" id="KW-0169">Cobalamin biosynthesis</keyword>
<proteinExistence type="predicted"/>